<sequence length="63" mass="7494">LLGDLLLIDDLSRHRIDHLDSLTHCPSFRSGQSQIHRFPDTPDRRRDRRRFRTLCARRGAWAN</sequence>
<feature type="non-terminal residue" evidence="1">
    <location>
        <position position="1"/>
    </location>
</feature>
<reference evidence="1" key="1">
    <citation type="submission" date="2021-03" db="EMBL/GenBank/DDBJ databases">
        <title>Leucobacter chromiisoli sp. nov., isolated from chromium-containing soil of chemical plant.</title>
        <authorList>
            <person name="Xu Z."/>
        </authorList>
    </citation>
    <scope>NUCLEOTIDE SEQUENCE</scope>
    <source>
        <strain evidence="1">A2</strain>
    </source>
</reference>
<proteinExistence type="predicted"/>
<dbReference type="Proteomes" id="UP000664398">
    <property type="component" value="Unassembled WGS sequence"/>
</dbReference>
<comment type="caution">
    <text evidence="1">The sequence shown here is derived from an EMBL/GenBank/DDBJ whole genome shotgun (WGS) entry which is preliminary data.</text>
</comment>
<accession>A0A939M0U0</accession>
<protein>
    <submittedName>
        <fullName evidence="1">Uncharacterized protein</fullName>
    </submittedName>
</protein>
<dbReference type="EMBL" id="JAGDYL010000051">
    <property type="protein sequence ID" value="MBO1806643.1"/>
    <property type="molecule type" value="Genomic_DNA"/>
</dbReference>
<evidence type="ECO:0000313" key="1">
    <source>
        <dbReference type="EMBL" id="MBO1806643.1"/>
    </source>
</evidence>
<keyword evidence="2" id="KW-1185">Reference proteome</keyword>
<evidence type="ECO:0000313" key="2">
    <source>
        <dbReference type="Proteomes" id="UP000664398"/>
    </source>
</evidence>
<dbReference type="AlphaFoldDB" id="A0A939M0U0"/>
<organism evidence="1 2">
    <name type="scientific">Leucobacter ruminantium</name>
    <dbReference type="NCBI Taxonomy" id="1289170"/>
    <lineage>
        <taxon>Bacteria</taxon>
        <taxon>Bacillati</taxon>
        <taxon>Actinomycetota</taxon>
        <taxon>Actinomycetes</taxon>
        <taxon>Micrococcales</taxon>
        <taxon>Microbacteriaceae</taxon>
        <taxon>Leucobacter</taxon>
    </lineage>
</organism>
<dbReference type="RefSeq" id="WP_208047093.1">
    <property type="nucleotide sequence ID" value="NZ_JAGDYL010000051.1"/>
</dbReference>
<name>A0A939M0U0_9MICO</name>
<gene>
    <name evidence="1" type="ORF">J4H91_15195</name>
</gene>